<gene>
    <name evidence="3" type="ORF">GIB67_018913</name>
</gene>
<accession>A0A7J7L2V0</accession>
<dbReference type="InterPro" id="IPR011990">
    <property type="entry name" value="TPR-like_helical_dom_sf"/>
</dbReference>
<dbReference type="PANTHER" id="PTHR47934">
    <property type="entry name" value="PENTATRICOPEPTIDE REPEAT-CONTAINING PROTEIN PET309, MITOCHONDRIAL"/>
    <property type="match status" value="1"/>
</dbReference>
<dbReference type="InterPro" id="IPR002885">
    <property type="entry name" value="PPR_rpt"/>
</dbReference>
<name>A0A7J7L2V0_9MAGN</name>
<dbReference type="AlphaFoldDB" id="A0A7J7L2V0"/>
<dbReference type="OrthoDB" id="185373at2759"/>
<proteinExistence type="predicted"/>
<dbReference type="GO" id="GO:0003729">
    <property type="term" value="F:mRNA binding"/>
    <property type="evidence" value="ECO:0007669"/>
    <property type="project" value="TreeGrafter"/>
</dbReference>
<keyword evidence="1" id="KW-0677">Repeat</keyword>
<evidence type="ECO:0000256" key="1">
    <source>
        <dbReference type="ARBA" id="ARBA00022737"/>
    </source>
</evidence>
<dbReference type="Proteomes" id="UP000541444">
    <property type="component" value="Unassembled WGS sequence"/>
</dbReference>
<dbReference type="GO" id="GO:0007005">
    <property type="term" value="P:mitochondrion organization"/>
    <property type="evidence" value="ECO:0007669"/>
    <property type="project" value="TreeGrafter"/>
</dbReference>
<dbReference type="GO" id="GO:0005739">
    <property type="term" value="C:mitochondrion"/>
    <property type="evidence" value="ECO:0007669"/>
    <property type="project" value="TreeGrafter"/>
</dbReference>
<dbReference type="Pfam" id="PF13041">
    <property type="entry name" value="PPR_2"/>
    <property type="match status" value="1"/>
</dbReference>
<dbReference type="PANTHER" id="PTHR47934:SF28">
    <property type="entry name" value="OS04G0488500 PROTEIN"/>
    <property type="match status" value="1"/>
</dbReference>
<protein>
    <recommendedName>
        <fullName evidence="5">Pentatricopeptide repeat-containing protein</fullName>
    </recommendedName>
</protein>
<evidence type="ECO:0000313" key="3">
    <source>
        <dbReference type="EMBL" id="KAF6136874.1"/>
    </source>
</evidence>
<dbReference type="Gene3D" id="1.25.40.10">
    <property type="entry name" value="Tetratricopeptide repeat domain"/>
    <property type="match status" value="1"/>
</dbReference>
<reference evidence="3 4" key="1">
    <citation type="journal article" date="2020" name="IScience">
        <title>Genome Sequencing of the Endangered Kingdonia uniflora (Circaeasteraceae, Ranunculales) Reveals Potential Mechanisms of Evolutionary Specialization.</title>
        <authorList>
            <person name="Sun Y."/>
            <person name="Deng T."/>
            <person name="Zhang A."/>
            <person name="Moore M.J."/>
            <person name="Landis J.B."/>
            <person name="Lin N."/>
            <person name="Zhang H."/>
            <person name="Zhang X."/>
            <person name="Huang J."/>
            <person name="Zhang X."/>
            <person name="Sun H."/>
            <person name="Wang H."/>
        </authorList>
    </citation>
    <scope>NUCLEOTIDE SEQUENCE [LARGE SCALE GENOMIC DNA]</scope>
    <source>
        <strain evidence="3">TB1705</strain>
        <tissue evidence="3">Leaf</tissue>
    </source>
</reference>
<organism evidence="3 4">
    <name type="scientific">Kingdonia uniflora</name>
    <dbReference type="NCBI Taxonomy" id="39325"/>
    <lineage>
        <taxon>Eukaryota</taxon>
        <taxon>Viridiplantae</taxon>
        <taxon>Streptophyta</taxon>
        <taxon>Embryophyta</taxon>
        <taxon>Tracheophyta</taxon>
        <taxon>Spermatophyta</taxon>
        <taxon>Magnoliopsida</taxon>
        <taxon>Ranunculales</taxon>
        <taxon>Circaeasteraceae</taxon>
        <taxon>Kingdonia</taxon>
    </lineage>
</organism>
<dbReference type="EMBL" id="JACGCM010002668">
    <property type="protein sequence ID" value="KAF6136874.1"/>
    <property type="molecule type" value="Genomic_DNA"/>
</dbReference>
<dbReference type="NCBIfam" id="TIGR00756">
    <property type="entry name" value="PPR"/>
    <property type="match status" value="2"/>
</dbReference>
<feature type="repeat" description="PPR" evidence="2">
    <location>
        <begin position="48"/>
        <end position="82"/>
    </location>
</feature>
<evidence type="ECO:0000256" key="2">
    <source>
        <dbReference type="PROSITE-ProRule" id="PRU00708"/>
    </source>
</evidence>
<sequence>MWEEMKSKGYRPTIVSYTTFIKVLFDHNKGKEATEVYKEMLVSICSPNCYTYTVLMEYIVGSGKFIMAFDIFNKMQEAGVLPDKATCNILVAALGEGVSLEAKLLSRREYLSCQKDVLSLKFLIGQSKTKLKFRDSGVLGFEEPNRALAYEEFGVKMPKEMFGL</sequence>
<keyword evidence="4" id="KW-1185">Reference proteome</keyword>
<dbReference type="GO" id="GO:0006396">
    <property type="term" value="P:RNA processing"/>
    <property type="evidence" value="ECO:0007669"/>
    <property type="project" value="TreeGrafter"/>
</dbReference>
<evidence type="ECO:0000313" key="4">
    <source>
        <dbReference type="Proteomes" id="UP000541444"/>
    </source>
</evidence>
<comment type="caution">
    <text evidence="3">The sequence shown here is derived from an EMBL/GenBank/DDBJ whole genome shotgun (WGS) entry which is preliminary data.</text>
</comment>
<dbReference type="InterPro" id="IPR051114">
    <property type="entry name" value="Mito_RNA_Proc_CCM1"/>
</dbReference>
<dbReference type="PROSITE" id="PS51375">
    <property type="entry name" value="PPR"/>
    <property type="match status" value="2"/>
</dbReference>
<evidence type="ECO:0008006" key="5">
    <source>
        <dbReference type="Google" id="ProtNLM"/>
    </source>
</evidence>
<feature type="repeat" description="PPR" evidence="2">
    <location>
        <begin position="13"/>
        <end position="47"/>
    </location>
</feature>